<reference evidence="3" key="1">
    <citation type="submission" date="2020-03" db="EMBL/GenBank/DDBJ databases">
        <authorList>
            <person name="Chebbi M.A."/>
            <person name="Drezen J.M."/>
        </authorList>
    </citation>
    <scope>NUCLEOTIDE SEQUENCE</scope>
    <source>
        <tissue evidence="3">Whole body</tissue>
    </source>
</reference>
<dbReference type="OrthoDB" id="7691981at2759"/>
<evidence type="ECO:0000256" key="1">
    <source>
        <dbReference type="SAM" id="SignalP"/>
    </source>
</evidence>
<keyword evidence="1" id="KW-0732">Signal</keyword>
<dbReference type="PANTHER" id="PTHR10612">
    <property type="entry name" value="APOLIPOPROTEIN D"/>
    <property type="match status" value="1"/>
</dbReference>
<feature type="domain" description="Lipocalin/cytosolic fatty-acid binding" evidence="2">
    <location>
        <begin position="115"/>
        <end position="159"/>
    </location>
</feature>
<evidence type="ECO:0000259" key="2">
    <source>
        <dbReference type="Pfam" id="PF00061"/>
    </source>
</evidence>
<sequence>MSQIIVIFCVILFVYTEEISPGRCPRIMLDTQLNLSKYQGQWHEYKRSANIWSNTEKCTSMTYKKIGNRWTATFAGISSVPGYTGSHFPTTFSDVSLIGKSKIGVTNYQAILGPVYNEYYILETDNENYSIVWSCENKEPGHKRNAWILSREKHPTIDIDKIARITFAKHCIEIPEMSKVAGVWLEHKRSVNNWRNLEKCAKAIWHIPHNDTAKVVLTSILKMTNDTSTIVGDAVLNHNAIGINFFLPILGSMYAQHWVLKTDYSPEVFLWNMALVRNQLPNLLTSKEIDGNSTLPAIAKINNTNKVLVDLYLPVLGILKSFVYWVLETDYTKYFIVWTCENDGPNHMSKVFVKLRDLNCVDGIDAIVTKALKKRGLAVPPMTKPSKPSKPAINCY</sequence>
<dbReference type="GO" id="GO:0006629">
    <property type="term" value="P:lipid metabolic process"/>
    <property type="evidence" value="ECO:0007669"/>
    <property type="project" value="TreeGrafter"/>
</dbReference>
<protein>
    <recommendedName>
        <fullName evidence="2">Lipocalin/cytosolic fatty-acid binding domain-containing protein</fullName>
    </recommendedName>
</protein>
<dbReference type="Proteomes" id="UP000729913">
    <property type="component" value="Unassembled WGS sequence"/>
</dbReference>
<keyword evidence="4" id="KW-1185">Reference proteome</keyword>
<accession>A0A8J5QZM2</accession>
<evidence type="ECO:0000313" key="3">
    <source>
        <dbReference type="EMBL" id="KAG8037732.1"/>
    </source>
</evidence>
<dbReference type="InterPro" id="IPR000566">
    <property type="entry name" value="Lipocln_cytosolic_FA-bd_dom"/>
</dbReference>
<dbReference type="GO" id="GO:0000302">
    <property type="term" value="P:response to reactive oxygen species"/>
    <property type="evidence" value="ECO:0007669"/>
    <property type="project" value="TreeGrafter"/>
</dbReference>
<dbReference type="AlphaFoldDB" id="A0A8J5QZM2"/>
<dbReference type="PANTHER" id="PTHR10612:SF34">
    <property type="entry name" value="APOLIPOPROTEIN D"/>
    <property type="match status" value="1"/>
</dbReference>
<dbReference type="Pfam" id="PF00061">
    <property type="entry name" value="Lipocalin"/>
    <property type="match status" value="1"/>
</dbReference>
<evidence type="ECO:0000313" key="4">
    <source>
        <dbReference type="Proteomes" id="UP000729913"/>
    </source>
</evidence>
<feature type="signal peptide" evidence="1">
    <location>
        <begin position="1"/>
        <end position="16"/>
    </location>
</feature>
<dbReference type="GO" id="GO:0005737">
    <property type="term" value="C:cytoplasm"/>
    <property type="evidence" value="ECO:0007669"/>
    <property type="project" value="TreeGrafter"/>
</dbReference>
<name>A0A8J5QZM2_9HYME</name>
<organism evidence="3 4">
    <name type="scientific">Cotesia typhae</name>
    <dbReference type="NCBI Taxonomy" id="2053667"/>
    <lineage>
        <taxon>Eukaryota</taxon>
        <taxon>Metazoa</taxon>
        <taxon>Ecdysozoa</taxon>
        <taxon>Arthropoda</taxon>
        <taxon>Hexapoda</taxon>
        <taxon>Insecta</taxon>
        <taxon>Pterygota</taxon>
        <taxon>Neoptera</taxon>
        <taxon>Endopterygota</taxon>
        <taxon>Hymenoptera</taxon>
        <taxon>Apocrita</taxon>
        <taxon>Ichneumonoidea</taxon>
        <taxon>Braconidae</taxon>
        <taxon>Microgastrinae</taxon>
        <taxon>Cotesia</taxon>
    </lineage>
</organism>
<gene>
    <name evidence="3" type="ORF">G9C98_005943</name>
</gene>
<comment type="caution">
    <text evidence="3">The sequence shown here is derived from an EMBL/GenBank/DDBJ whole genome shotgun (WGS) entry which is preliminary data.</text>
</comment>
<reference evidence="3" key="2">
    <citation type="submission" date="2021-04" db="EMBL/GenBank/DDBJ databases">
        <title>Genome-wide patterns of bracovirus chromosomal integration into multiple host tissues during parasitism.</title>
        <authorList>
            <person name="Chebbi M.A.C."/>
        </authorList>
    </citation>
    <scope>NUCLEOTIDE SEQUENCE</scope>
    <source>
        <tissue evidence="3">Whole body</tissue>
    </source>
</reference>
<proteinExistence type="predicted"/>
<dbReference type="EMBL" id="JAAOIC020000047">
    <property type="protein sequence ID" value="KAG8037732.1"/>
    <property type="molecule type" value="Genomic_DNA"/>
</dbReference>
<feature type="chain" id="PRO_5035313649" description="Lipocalin/cytosolic fatty-acid binding domain-containing protein" evidence="1">
    <location>
        <begin position="17"/>
        <end position="396"/>
    </location>
</feature>